<feature type="region of interest" description="Disordered" evidence="5">
    <location>
        <begin position="98"/>
        <end position="120"/>
    </location>
</feature>
<organism evidence="7 8">
    <name type="scientific">Sphaerosporella brunnea</name>
    <dbReference type="NCBI Taxonomy" id="1250544"/>
    <lineage>
        <taxon>Eukaryota</taxon>
        <taxon>Fungi</taxon>
        <taxon>Dikarya</taxon>
        <taxon>Ascomycota</taxon>
        <taxon>Pezizomycotina</taxon>
        <taxon>Pezizomycetes</taxon>
        <taxon>Pezizales</taxon>
        <taxon>Pyronemataceae</taxon>
        <taxon>Sphaerosporella</taxon>
    </lineage>
</organism>
<dbReference type="Gene3D" id="3.30.40.10">
    <property type="entry name" value="Zinc/RING finger domain, C3HC4 (zinc finger)"/>
    <property type="match status" value="1"/>
</dbReference>
<evidence type="ECO:0000256" key="4">
    <source>
        <dbReference type="PROSITE-ProRule" id="PRU00175"/>
    </source>
</evidence>
<reference evidence="7 8" key="1">
    <citation type="submission" date="2019-09" db="EMBL/GenBank/DDBJ databases">
        <title>Draft genome of the ectomycorrhizal ascomycete Sphaerosporella brunnea.</title>
        <authorList>
            <consortium name="DOE Joint Genome Institute"/>
            <person name="Benucci G.M."/>
            <person name="Marozzi G."/>
            <person name="Antonielli L."/>
            <person name="Sanchez S."/>
            <person name="Marco P."/>
            <person name="Wang X."/>
            <person name="Falini L.B."/>
            <person name="Barry K."/>
            <person name="Haridas S."/>
            <person name="Lipzen A."/>
            <person name="Labutti K."/>
            <person name="Grigoriev I.V."/>
            <person name="Murat C."/>
            <person name="Martin F."/>
            <person name="Albertini E."/>
            <person name="Donnini D."/>
            <person name="Bonito G."/>
        </authorList>
    </citation>
    <scope>NUCLEOTIDE SEQUENCE [LARGE SCALE GENOMIC DNA]</scope>
    <source>
        <strain evidence="7 8">Sb_GMNB300</strain>
    </source>
</reference>
<dbReference type="PROSITE" id="PS00518">
    <property type="entry name" value="ZF_RING_1"/>
    <property type="match status" value="1"/>
</dbReference>
<evidence type="ECO:0000259" key="6">
    <source>
        <dbReference type="PROSITE" id="PS50089"/>
    </source>
</evidence>
<dbReference type="EMBL" id="VXIS01000149">
    <property type="protein sequence ID" value="KAA8900822.1"/>
    <property type="molecule type" value="Genomic_DNA"/>
</dbReference>
<keyword evidence="1" id="KW-0479">Metal-binding</keyword>
<evidence type="ECO:0000256" key="5">
    <source>
        <dbReference type="SAM" id="MobiDB-lite"/>
    </source>
</evidence>
<dbReference type="InterPro" id="IPR047126">
    <property type="entry name" value="RNF141-like"/>
</dbReference>
<protein>
    <recommendedName>
        <fullName evidence="6">RING-type domain-containing protein</fullName>
    </recommendedName>
</protein>
<dbReference type="PANTHER" id="PTHR12109">
    <property type="entry name" value="RING FINGER PROTEIN 141-RELATED"/>
    <property type="match status" value="1"/>
</dbReference>
<evidence type="ECO:0000313" key="8">
    <source>
        <dbReference type="Proteomes" id="UP000326924"/>
    </source>
</evidence>
<dbReference type="AlphaFoldDB" id="A0A5J5EQT0"/>
<dbReference type="InterPro" id="IPR001841">
    <property type="entry name" value="Znf_RING"/>
</dbReference>
<evidence type="ECO:0000313" key="7">
    <source>
        <dbReference type="EMBL" id="KAA8900822.1"/>
    </source>
</evidence>
<feature type="domain" description="RING-type" evidence="6">
    <location>
        <begin position="46"/>
        <end position="86"/>
    </location>
</feature>
<keyword evidence="8" id="KW-1185">Reference proteome</keyword>
<dbReference type="GO" id="GO:0008270">
    <property type="term" value="F:zinc ion binding"/>
    <property type="evidence" value="ECO:0007669"/>
    <property type="project" value="UniProtKB-KW"/>
</dbReference>
<evidence type="ECO:0000256" key="2">
    <source>
        <dbReference type="ARBA" id="ARBA00022771"/>
    </source>
</evidence>
<feature type="compositionally biased region" description="Basic residues" evidence="5">
    <location>
        <begin position="107"/>
        <end position="120"/>
    </location>
</feature>
<sequence>MSGAREFAKALKASGKRPEVIDLCTPRKLSYPKPGDIIIDLTSEECPICMREEADMREATTPCGHTFCAECAKDALSRTALCPLCRGPVTVEELVYKGGPQPVPEQKKKKKKKYVKKEKK</sequence>
<comment type="caution">
    <text evidence="7">The sequence shown here is derived from an EMBL/GenBank/DDBJ whole genome shotgun (WGS) entry which is preliminary data.</text>
</comment>
<dbReference type="Pfam" id="PF13639">
    <property type="entry name" value="zf-RING_2"/>
    <property type="match status" value="1"/>
</dbReference>
<dbReference type="InParanoid" id="A0A5J5EQT0"/>
<gene>
    <name evidence="7" type="ORF">FN846DRAFT_957973</name>
</gene>
<evidence type="ECO:0000256" key="1">
    <source>
        <dbReference type="ARBA" id="ARBA00022723"/>
    </source>
</evidence>
<evidence type="ECO:0000256" key="3">
    <source>
        <dbReference type="ARBA" id="ARBA00022833"/>
    </source>
</evidence>
<dbReference type="PROSITE" id="PS50089">
    <property type="entry name" value="ZF_RING_2"/>
    <property type="match status" value="1"/>
</dbReference>
<dbReference type="SUPFAM" id="SSF57850">
    <property type="entry name" value="RING/U-box"/>
    <property type="match status" value="1"/>
</dbReference>
<name>A0A5J5EQT0_9PEZI</name>
<dbReference type="InterPro" id="IPR013083">
    <property type="entry name" value="Znf_RING/FYVE/PHD"/>
</dbReference>
<dbReference type="InterPro" id="IPR017907">
    <property type="entry name" value="Znf_RING_CS"/>
</dbReference>
<dbReference type="OrthoDB" id="264917at2759"/>
<dbReference type="SMART" id="SM00184">
    <property type="entry name" value="RING"/>
    <property type="match status" value="1"/>
</dbReference>
<accession>A0A5J5EQT0</accession>
<proteinExistence type="predicted"/>
<keyword evidence="3" id="KW-0862">Zinc</keyword>
<dbReference type="Proteomes" id="UP000326924">
    <property type="component" value="Unassembled WGS sequence"/>
</dbReference>
<keyword evidence="2 4" id="KW-0863">Zinc-finger</keyword>